<gene>
    <name evidence="1" type="primary">64</name>
    <name evidence="1" type="ORF">REPROBATE_64</name>
</gene>
<reference evidence="2" key="1">
    <citation type="submission" date="2013-05" db="EMBL/GenBank/DDBJ databases">
        <authorList>
            <person name="Gramoney N."/>
            <person name="Khoza Z."/>
            <person name="Mackenzie J.S."/>
            <person name="Masiteng M.B."/>
            <person name="Mhlamvu N.R."/>
            <person name="Moonsamy B."/>
            <person name="Pillay B."/>
            <person name="Larsen M.H."/>
            <person name="Jacobs W.Jr."/>
            <person name="Rubin E.J."/>
            <person name="Kasprowicz V.O."/>
            <person name="Bishai W.R."/>
            <person name="Bowman C.A."/>
            <person name="Russell D.A."/>
            <person name="Jacobs-Sera D."/>
            <person name="Hendrix R.W."/>
            <person name="Hatfull G.F."/>
        </authorList>
    </citation>
    <scope>NUCLEOTIDE SEQUENCE [LARGE SCALE GENOMIC DNA]</scope>
</reference>
<dbReference type="RefSeq" id="YP_008409985.1">
    <property type="nucleotide sequence ID" value="NC_022064.1"/>
</dbReference>
<dbReference type="OrthoDB" id="11072at10239"/>
<dbReference type="Proteomes" id="UP000015555">
    <property type="component" value="Segment"/>
</dbReference>
<evidence type="ECO:0000313" key="2">
    <source>
        <dbReference type="Proteomes" id="UP000015555"/>
    </source>
</evidence>
<evidence type="ECO:0000313" key="1">
    <source>
        <dbReference type="EMBL" id="AGT12800.1"/>
    </source>
</evidence>
<proteinExistence type="predicted"/>
<accession>S5YAW0</accession>
<protein>
    <submittedName>
        <fullName evidence="1">Uncharacterized protein</fullName>
    </submittedName>
</protein>
<organism evidence="1 2">
    <name type="scientific">Mycobacterium phage Reprobate</name>
    <dbReference type="NCBI Taxonomy" id="1340828"/>
    <lineage>
        <taxon>Viruses</taxon>
        <taxon>Duplodnaviria</taxon>
        <taxon>Heunggongvirae</taxon>
        <taxon>Uroviricota</taxon>
        <taxon>Caudoviricetes</taxon>
        <taxon>Bclasvirinae</taxon>
        <taxon>Acadianvirus</taxon>
        <taxon>Acadianvirus reprobate</taxon>
    </lineage>
</organism>
<dbReference type="EMBL" id="KF024727">
    <property type="protein sequence ID" value="AGT12800.1"/>
    <property type="molecule type" value="Genomic_DNA"/>
</dbReference>
<dbReference type="KEGG" id="vg:16546910"/>
<name>S5YAW0_9CAUD</name>
<keyword evidence="2" id="KW-1185">Reference proteome</keyword>
<sequence>MRWDGYSALTRRALWSILMTTKNDNALPYSLDEFEAELTKHLNRPAGFADAVRHLAAVRDASKRLQARRDAIFASVKEAHAAGTRLVNAGGRRWYLKEAVTPGSTSRTVSAAAVKKADPALWEQCRVPKQRVAVTAPAGARLDPLDVRLPALPYRSSDVGAAVMAYKSPLFDQFAQIKADEEAAVSSLQKIAADAGWDGEACTFTDGWKVSLVSLVFDGEKMRATDPEAYERLSTVSTRSAVKRVIVTDYDVAVAKGEVDEAEADEIDGQ</sequence>
<dbReference type="GeneID" id="16546910"/>